<dbReference type="InterPro" id="IPR010982">
    <property type="entry name" value="Lambda_DNA-bd_dom_sf"/>
</dbReference>
<gene>
    <name evidence="2" type="ORF">SAMN05216400_0172</name>
</gene>
<dbReference type="EMBL" id="FNGX01000001">
    <property type="protein sequence ID" value="SDL24120.1"/>
    <property type="molecule type" value="Genomic_DNA"/>
</dbReference>
<protein>
    <submittedName>
        <fullName evidence="2">Transcriptional activator, Rgg/GadR/MutR family, C-terminal domain-containing protein</fullName>
    </submittedName>
</protein>
<dbReference type="CDD" id="cd00093">
    <property type="entry name" value="HTH_XRE"/>
    <property type="match status" value="1"/>
</dbReference>
<feature type="domain" description="HTH cro/C1-type" evidence="1">
    <location>
        <begin position="9"/>
        <end position="62"/>
    </location>
</feature>
<dbReference type="RefSeq" id="WP_074565978.1">
    <property type="nucleotide sequence ID" value="NZ_FNGX01000001.1"/>
</dbReference>
<evidence type="ECO:0000313" key="3">
    <source>
        <dbReference type="Proteomes" id="UP000183162"/>
    </source>
</evidence>
<reference evidence="2 3" key="1">
    <citation type="submission" date="2016-10" db="EMBL/GenBank/DDBJ databases">
        <authorList>
            <person name="de Groot N.N."/>
        </authorList>
    </citation>
    <scope>NUCLEOTIDE SEQUENCE [LARGE SCALE GENOMIC DNA]</scope>
    <source>
        <strain evidence="2 3">Sb09</strain>
    </source>
</reference>
<evidence type="ECO:0000259" key="1">
    <source>
        <dbReference type="PROSITE" id="PS50943"/>
    </source>
</evidence>
<proteinExistence type="predicted"/>
<name>A0A1G9IFU2_STREI</name>
<dbReference type="SMART" id="SM00530">
    <property type="entry name" value="HTH_XRE"/>
    <property type="match status" value="1"/>
</dbReference>
<evidence type="ECO:0000313" key="2">
    <source>
        <dbReference type="EMBL" id="SDL24120.1"/>
    </source>
</evidence>
<organism evidence="2 3">
    <name type="scientific">Streptococcus equinus</name>
    <name type="common">Streptococcus bovis</name>
    <dbReference type="NCBI Taxonomy" id="1335"/>
    <lineage>
        <taxon>Bacteria</taxon>
        <taxon>Bacillati</taxon>
        <taxon>Bacillota</taxon>
        <taxon>Bacilli</taxon>
        <taxon>Lactobacillales</taxon>
        <taxon>Streptococcaceae</taxon>
        <taxon>Streptococcus</taxon>
    </lineage>
</organism>
<dbReference type="OrthoDB" id="5769614at2"/>
<dbReference type="Gene3D" id="1.25.40.400">
    <property type="match status" value="1"/>
</dbReference>
<dbReference type="Proteomes" id="UP000183162">
    <property type="component" value="Unassembled WGS sequence"/>
</dbReference>
<dbReference type="GO" id="GO:0003677">
    <property type="term" value="F:DNA binding"/>
    <property type="evidence" value="ECO:0007669"/>
    <property type="project" value="InterPro"/>
</dbReference>
<dbReference type="NCBIfam" id="TIGR01716">
    <property type="entry name" value="RGG_Cterm"/>
    <property type="match status" value="1"/>
</dbReference>
<accession>A0A1G9IFU2</accession>
<dbReference type="InterPro" id="IPR010057">
    <property type="entry name" value="Transcription_activator_Rgg_C"/>
</dbReference>
<dbReference type="InterPro" id="IPR001387">
    <property type="entry name" value="Cro/C1-type_HTH"/>
</dbReference>
<dbReference type="InterPro" id="IPR053163">
    <property type="entry name" value="HTH-type_regulator_Rgg"/>
</dbReference>
<dbReference type="PANTHER" id="PTHR37038">
    <property type="entry name" value="TRANSCRIPTIONAL REGULATOR-RELATED"/>
    <property type="match status" value="1"/>
</dbReference>
<dbReference type="PROSITE" id="PS50943">
    <property type="entry name" value="HTH_CROC1"/>
    <property type="match status" value="1"/>
</dbReference>
<dbReference type="Pfam" id="PF21259">
    <property type="entry name" value="Rgg_C"/>
    <property type="match status" value="1"/>
</dbReference>
<dbReference type="AlphaFoldDB" id="A0A1G9IFU2"/>
<dbReference type="PANTHER" id="PTHR37038:SF12">
    <property type="entry name" value="TRANSCRIPTIONAL REGULATOR"/>
    <property type="match status" value="1"/>
</dbReference>
<dbReference type="Pfam" id="PF01381">
    <property type="entry name" value="HTH_3"/>
    <property type="match status" value="1"/>
</dbReference>
<dbReference type="Gene3D" id="1.10.260.40">
    <property type="entry name" value="lambda repressor-like DNA-binding domains"/>
    <property type="match status" value="1"/>
</dbReference>
<sequence length="298" mass="34971">MENNLGKCFKLLRESKGLSQKEIAGEVISIAQLSRFERGVSNINADTLYHCLENMNVSIAEFQCVCRNYSQNQRLLFQDEVAKAYLEKNILILKHYLVKCHQLEAAFPSQKFYKLNTIIVRALIYQCNQQEKVAKKDVQFLVDYLFSVDEWGRYELWLFTYGASLMTNSMVETFACEMISRTQFYQEIPENRHLVNQMLFNIINVCIERSHFSLAFKLLNYADNLKQNETDLFMRNAIKYCRGYYLFKTGNLSGLQVMEKCAEVMIFLECHSIAQQMLDRISDLKQETSHMQKELTHL</sequence>
<dbReference type="SUPFAM" id="SSF47413">
    <property type="entry name" value="lambda repressor-like DNA-binding domains"/>
    <property type="match status" value="1"/>
</dbReference>